<dbReference type="GO" id="GO:0003677">
    <property type="term" value="F:DNA binding"/>
    <property type="evidence" value="ECO:0007669"/>
    <property type="project" value="InterPro"/>
</dbReference>
<dbReference type="PANTHER" id="PTHR45812">
    <property type="entry name" value="DNA POLYMERASE ZETA CATALYTIC SUBUNIT"/>
    <property type="match status" value="1"/>
</dbReference>
<evidence type="ECO:0000256" key="3">
    <source>
        <dbReference type="ARBA" id="ARBA00022695"/>
    </source>
</evidence>
<dbReference type="EC" id="2.7.7.7" evidence="1"/>
<dbReference type="PANTHER" id="PTHR45812:SF1">
    <property type="entry name" value="DNA POLYMERASE ZETA CATALYTIC SUBUNIT"/>
    <property type="match status" value="1"/>
</dbReference>
<reference evidence="6" key="1">
    <citation type="journal article" date="2023" name="G3 (Bethesda)">
        <title>Whole genome assemblies of Zophobas morio and Tenebrio molitor.</title>
        <authorList>
            <person name="Kaur S."/>
            <person name="Stinson S.A."/>
            <person name="diCenzo G.C."/>
        </authorList>
    </citation>
    <scope>NUCLEOTIDE SEQUENCE</scope>
    <source>
        <strain evidence="6">QUZm001</strain>
    </source>
</reference>
<evidence type="ECO:0000259" key="5">
    <source>
        <dbReference type="Pfam" id="PF00136"/>
    </source>
</evidence>
<dbReference type="GO" id="GO:0016035">
    <property type="term" value="C:zeta DNA polymerase complex"/>
    <property type="evidence" value="ECO:0007669"/>
    <property type="project" value="InterPro"/>
</dbReference>
<dbReference type="Gene3D" id="3.90.1600.10">
    <property type="entry name" value="Palm domain of DNA polymerase"/>
    <property type="match status" value="1"/>
</dbReference>
<evidence type="ECO:0000256" key="2">
    <source>
        <dbReference type="ARBA" id="ARBA00022679"/>
    </source>
</evidence>
<keyword evidence="7" id="KW-1185">Reference proteome</keyword>
<sequence length="74" mass="8509">IYLLLLKEEAFKIGKEIANYVTLSNPRPVCLKLEKVYLPCILLAKKRYVGNQYESPSQQEPLFDAKGACFLFQL</sequence>
<dbReference type="GO" id="GO:0005634">
    <property type="term" value="C:nucleus"/>
    <property type="evidence" value="ECO:0007669"/>
    <property type="project" value="TreeGrafter"/>
</dbReference>
<protein>
    <recommendedName>
        <fullName evidence="1">DNA-directed DNA polymerase</fullName>
        <ecNumber evidence="1">2.7.7.7</ecNumber>
    </recommendedName>
</protein>
<dbReference type="SUPFAM" id="SSF56672">
    <property type="entry name" value="DNA/RNA polymerases"/>
    <property type="match status" value="1"/>
</dbReference>
<dbReference type="Pfam" id="PF00136">
    <property type="entry name" value="DNA_pol_B"/>
    <property type="match status" value="1"/>
</dbReference>
<evidence type="ECO:0000313" key="7">
    <source>
        <dbReference type="Proteomes" id="UP001168821"/>
    </source>
</evidence>
<dbReference type="GO" id="GO:0003887">
    <property type="term" value="F:DNA-directed DNA polymerase activity"/>
    <property type="evidence" value="ECO:0007669"/>
    <property type="project" value="UniProtKB-KW"/>
</dbReference>
<dbReference type="Proteomes" id="UP001168821">
    <property type="component" value="Unassembled WGS sequence"/>
</dbReference>
<name>A0AA38LYY9_9CUCU</name>
<dbReference type="GO" id="GO:0042276">
    <property type="term" value="P:error-prone translesion synthesis"/>
    <property type="evidence" value="ECO:0007669"/>
    <property type="project" value="TreeGrafter"/>
</dbReference>
<keyword evidence="3" id="KW-0548">Nucleotidyltransferase</keyword>
<accession>A0AA38LYY9</accession>
<dbReference type="InterPro" id="IPR023211">
    <property type="entry name" value="DNA_pol_palm_dom_sf"/>
</dbReference>
<organism evidence="6 7">
    <name type="scientific">Zophobas morio</name>
    <dbReference type="NCBI Taxonomy" id="2755281"/>
    <lineage>
        <taxon>Eukaryota</taxon>
        <taxon>Metazoa</taxon>
        <taxon>Ecdysozoa</taxon>
        <taxon>Arthropoda</taxon>
        <taxon>Hexapoda</taxon>
        <taxon>Insecta</taxon>
        <taxon>Pterygota</taxon>
        <taxon>Neoptera</taxon>
        <taxon>Endopterygota</taxon>
        <taxon>Coleoptera</taxon>
        <taxon>Polyphaga</taxon>
        <taxon>Cucujiformia</taxon>
        <taxon>Tenebrionidae</taxon>
        <taxon>Zophobas</taxon>
    </lineage>
</organism>
<keyword evidence="2" id="KW-0808">Transferase</keyword>
<dbReference type="AlphaFoldDB" id="A0AA38LYY9"/>
<dbReference type="InterPro" id="IPR006134">
    <property type="entry name" value="DNA-dir_DNA_pol_B_multi_dom"/>
</dbReference>
<evidence type="ECO:0000256" key="1">
    <source>
        <dbReference type="ARBA" id="ARBA00012417"/>
    </source>
</evidence>
<keyword evidence="4" id="KW-0239">DNA-directed DNA polymerase</keyword>
<evidence type="ECO:0000313" key="6">
    <source>
        <dbReference type="EMBL" id="KAJ3615851.1"/>
    </source>
</evidence>
<dbReference type="EMBL" id="JALNTZ010003863">
    <property type="protein sequence ID" value="KAJ3615851.1"/>
    <property type="molecule type" value="Genomic_DNA"/>
</dbReference>
<proteinExistence type="predicted"/>
<gene>
    <name evidence="6" type="ORF">Zmor_012248</name>
</gene>
<comment type="caution">
    <text evidence="6">The sequence shown here is derived from an EMBL/GenBank/DDBJ whole genome shotgun (WGS) entry which is preliminary data.</text>
</comment>
<dbReference type="GO" id="GO:0000166">
    <property type="term" value="F:nucleotide binding"/>
    <property type="evidence" value="ECO:0007669"/>
    <property type="project" value="InterPro"/>
</dbReference>
<feature type="non-terminal residue" evidence="6">
    <location>
        <position position="74"/>
    </location>
</feature>
<dbReference type="GO" id="GO:0000724">
    <property type="term" value="P:double-strand break repair via homologous recombination"/>
    <property type="evidence" value="ECO:0007669"/>
    <property type="project" value="TreeGrafter"/>
</dbReference>
<feature type="domain" description="DNA-directed DNA polymerase family B multifunctional" evidence="5">
    <location>
        <begin position="8"/>
        <end position="67"/>
    </location>
</feature>
<evidence type="ECO:0000256" key="4">
    <source>
        <dbReference type="ARBA" id="ARBA00022932"/>
    </source>
</evidence>
<dbReference type="InterPro" id="IPR043502">
    <property type="entry name" value="DNA/RNA_pol_sf"/>
</dbReference>
<dbReference type="InterPro" id="IPR030559">
    <property type="entry name" value="PolZ_Rev3"/>
</dbReference>